<keyword evidence="1" id="KW-0732">Signal</keyword>
<feature type="signal peptide" evidence="1">
    <location>
        <begin position="1"/>
        <end position="19"/>
    </location>
</feature>
<evidence type="ECO:0000313" key="2">
    <source>
        <dbReference type="EMBL" id="MBK1727653.1"/>
    </source>
</evidence>
<reference evidence="2 3" key="1">
    <citation type="journal article" date="2020" name="Microorganisms">
        <title>Osmotic Adaptation and Compatible Solute Biosynthesis of Phototrophic Bacteria as Revealed from Genome Analyses.</title>
        <authorList>
            <person name="Imhoff J.F."/>
            <person name="Rahn T."/>
            <person name="Kunzel S."/>
            <person name="Keller A."/>
            <person name="Neulinger S.C."/>
        </authorList>
    </citation>
    <scope>NUCLEOTIDE SEQUENCE [LARGE SCALE GENOMIC DNA]</scope>
    <source>
        <strain evidence="2 3">DSM 15116</strain>
    </source>
</reference>
<dbReference type="RefSeq" id="WP_207132213.1">
    <property type="nucleotide sequence ID" value="NZ_NRSH01000209.1"/>
</dbReference>
<name>A0ABS1E7G2_9GAMM</name>
<sequence>MRRAVIGALLGLVPALAGAGPEGPLEKALALVLEVHPEVEARREALQAAADRPGWSSEVALSLSQGESAYG</sequence>
<evidence type="ECO:0000256" key="1">
    <source>
        <dbReference type="SAM" id="SignalP"/>
    </source>
</evidence>
<feature type="non-terminal residue" evidence="2">
    <location>
        <position position="71"/>
    </location>
</feature>
<proteinExistence type="predicted"/>
<organism evidence="2 3">
    <name type="scientific">Halorhodospira neutriphila</name>
    <dbReference type="NCBI Taxonomy" id="168379"/>
    <lineage>
        <taxon>Bacteria</taxon>
        <taxon>Pseudomonadati</taxon>
        <taxon>Pseudomonadota</taxon>
        <taxon>Gammaproteobacteria</taxon>
        <taxon>Chromatiales</taxon>
        <taxon>Ectothiorhodospiraceae</taxon>
        <taxon>Halorhodospira</taxon>
    </lineage>
</organism>
<accession>A0ABS1E7G2</accession>
<gene>
    <name evidence="2" type="ORF">CKO13_11650</name>
</gene>
<dbReference type="EMBL" id="NRSH01000209">
    <property type="protein sequence ID" value="MBK1727653.1"/>
    <property type="molecule type" value="Genomic_DNA"/>
</dbReference>
<feature type="chain" id="PRO_5045991315" description="Outer membrane efflux protein" evidence="1">
    <location>
        <begin position="20"/>
        <end position="71"/>
    </location>
</feature>
<evidence type="ECO:0000313" key="3">
    <source>
        <dbReference type="Proteomes" id="UP000738126"/>
    </source>
</evidence>
<comment type="caution">
    <text evidence="2">The sequence shown here is derived from an EMBL/GenBank/DDBJ whole genome shotgun (WGS) entry which is preliminary data.</text>
</comment>
<dbReference type="Proteomes" id="UP000738126">
    <property type="component" value="Unassembled WGS sequence"/>
</dbReference>
<keyword evidence="3" id="KW-1185">Reference proteome</keyword>
<evidence type="ECO:0008006" key="4">
    <source>
        <dbReference type="Google" id="ProtNLM"/>
    </source>
</evidence>
<protein>
    <recommendedName>
        <fullName evidence="4">Outer membrane efflux protein</fullName>
    </recommendedName>
</protein>